<protein>
    <submittedName>
        <fullName evidence="4">Two component transcriptional regulator, LytTR family</fullName>
    </submittedName>
</protein>
<organism evidence="4 5">
    <name type="scientific">Cellulophaga baltica</name>
    <dbReference type="NCBI Taxonomy" id="76594"/>
    <lineage>
        <taxon>Bacteria</taxon>
        <taxon>Pseudomonadati</taxon>
        <taxon>Bacteroidota</taxon>
        <taxon>Flavobacteriia</taxon>
        <taxon>Flavobacteriales</taxon>
        <taxon>Flavobacteriaceae</taxon>
        <taxon>Cellulophaga</taxon>
    </lineage>
</organism>
<dbReference type="PANTHER" id="PTHR37299">
    <property type="entry name" value="TRANSCRIPTIONAL REGULATOR-RELATED"/>
    <property type="match status" value="1"/>
</dbReference>
<feature type="modified residue" description="4-aspartylphosphate" evidence="1">
    <location>
        <position position="54"/>
    </location>
</feature>
<dbReference type="GO" id="GO:0003677">
    <property type="term" value="F:DNA binding"/>
    <property type="evidence" value="ECO:0007669"/>
    <property type="project" value="InterPro"/>
</dbReference>
<evidence type="ECO:0000313" key="5">
    <source>
        <dbReference type="Proteomes" id="UP000182114"/>
    </source>
</evidence>
<dbReference type="PROSITE" id="PS50110">
    <property type="entry name" value="RESPONSE_REGULATORY"/>
    <property type="match status" value="1"/>
</dbReference>
<feature type="domain" description="Response regulatory" evidence="2">
    <location>
        <begin position="3"/>
        <end position="114"/>
    </location>
</feature>
<dbReference type="EMBL" id="FNBD01000003">
    <property type="protein sequence ID" value="SDE74027.1"/>
    <property type="molecule type" value="Genomic_DNA"/>
</dbReference>
<gene>
    <name evidence="4" type="ORF">SAMN04487992_103194</name>
</gene>
<dbReference type="Proteomes" id="UP000182114">
    <property type="component" value="Unassembled WGS sequence"/>
</dbReference>
<dbReference type="Gene3D" id="2.40.50.1020">
    <property type="entry name" value="LytTr DNA-binding domain"/>
    <property type="match status" value="1"/>
</dbReference>
<evidence type="ECO:0000259" key="2">
    <source>
        <dbReference type="PROSITE" id="PS50110"/>
    </source>
</evidence>
<dbReference type="GO" id="GO:0000156">
    <property type="term" value="F:phosphorelay response regulator activity"/>
    <property type="evidence" value="ECO:0007669"/>
    <property type="project" value="InterPro"/>
</dbReference>
<sequence length="228" mass="26159">MIKAIAIDDEPLALQVIQVYCDSLSNISLEKTFSDLNKAKTFLNKFPVDVIFLDIEMPNKSGIDFYKSLNIDVKVIFTTAYEKYAIEGFNVDAIDYLLKPISFERFKKAVLRVQNFKAITVDNFDANTHLSIRANYKLNRIPIDLIIYVEAMNDYVKIYIDGERAIVARATMKNILQELPCLKFIRIHKSFIVSINYIKNISAIDVVIADRSLPIGNSYKKDLDQLFP</sequence>
<proteinExistence type="predicted"/>
<dbReference type="SMART" id="SM00448">
    <property type="entry name" value="REC"/>
    <property type="match status" value="1"/>
</dbReference>
<dbReference type="InterPro" id="IPR001789">
    <property type="entry name" value="Sig_transdc_resp-reg_receiver"/>
</dbReference>
<dbReference type="InterPro" id="IPR046947">
    <property type="entry name" value="LytR-like"/>
</dbReference>
<dbReference type="Gene3D" id="3.40.50.2300">
    <property type="match status" value="1"/>
</dbReference>
<dbReference type="Pfam" id="PF00072">
    <property type="entry name" value="Response_reg"/>
    <property type="match status" value="1"/>
</dbReference>
<dbReference type="Pfam" id="PF04397">
    <property type="entry name" value="LytTR"/>
    <property type="match status" value="1"/>
</dbReference>
<evidence type="ECO:0000259" key="3">
    <source>
        <dbReference type="PROSITE" id="PS50930"/>
    </source>
</evidence>
<dbReference type="SUPFAM" id="SSF52172">
    <property type="entry name" value="CheY-like"/>
    <property type="match status" value="1"/>
</dbReference>
<evidence type="ECO:0000256" key="1">
    <source>
        <dbReference type="PROSITE-ProRule" id="PRU00169"/>
    </source>
</evidence>
<name>A0A1G7FDW0_9FLAO</name>
<evidence type="ECO:0000313" key="4">
    <source>
        <dbReference type="EMBL" id="SDE74027.1"/>
    </source>
</evidence>
<dbReference type="PANTHER" id="PTHR37299:SF1">
    <property type="entry name" value="STAGE 0 SPORULATION PROTEIN A HOMOLOG"/>
    <property type="match status" value="1"/>
</dbReference>
<dbReference type="PROSITE" id="PS50930">
    <property type="entry name" value="HTH_LYTTR"/>
    <property type="match status" value="1"/>
</dbReference>
<reference evidence="5" key="1">
    <citation type="submission" date="2016-10" db="EMBL/GenBank/DDBJ databases">
        <authorList>
            <person name="Varghese N."/>
            <person name="Submissions S."/>
        </authorList>
    </citation>
    <scope>NUCLEOTIDE SEQUENCE [LARGE SCALE GENOMIC DNA]</scope>
    <source>
        <strain evidence="5">DSM 24729</strain>
    </source>
</reference>
<dbReference type="SMART" id="SM00850">
    <property type="entry name" value="LytTR"/>
    <property type="match status" value="1"/>
</dbReference>
<accession>A0A1G7FDW0</accession>
<dbReference type="InterPro" id="IPR007492">
    <property type="entry name" value="LytTR_DNA-bd_dom"/>
</dbReference>
<keyword evidence="1" id="KW-0597">Phosphoprotein</keyword>
<dbReference type="InterPro" id="IPR011006">
    <property type="entry name" value="CheY-like_superfamily"/>
</dbReference>
<keyword evidence="5" id="KW-1185">Reference proteome</keyword>
<dbReference type="AlphaFoldDB" id="A0A1G7FDW0"/>
<feature type="domain" description="HTH LytTR-type" evidence="3">
    <location>
        <begin position="141"/>
        <end position="201"/>
    </location>
</feature>
<dbReference type="RefSeq" id="WP_034666419.1">
    <property type="nucleotide sequence ID" value="NZ_FNBD01000003.1"/>
</dbReference>